<dbReference type="OrthoDB" id="43807at2759"/>
<name>A0A8J2RP58_9CRUS</name>
<feature type="region of interest" description="Disordered" evidence="1">
    <location>
        <begin position="1269"/>
        <end position="1288"/>
    </location>
</feature>
<feature type="compositionally biased region" description="Polar residues" evidence="1">
    <location>
        <begin position="895"/>
        <end position="907"/>
    </location>
</feature>
<sequence length="1314" mass="145234">MTSLLKNQIIKHLSKFVKNLSPDKINLSTLKGEGDLTNLELDEKVLTSLLELPSWLTLDRAWCNRVSIKIPWTKLKCVPICLSLDEVHVSMGTCPELRQPSANLKPPTYAAGWKYGFSDKVVDGVTVSVNSLIINFKSLAFEASLQFSRILLESASPTWHQHGDLRFSRLKETDLGLILLFKELQWQTLRLEARSTTGDLSLPPLRLITNQSKCRITIKKRLLDCAVIGCRLVLIMDELLWVLTDAQLSAAVLFLQSLSSLIEQDTLVNQRFKAARKLETLPEYHAQQQQQQQHRSGAPGSTQKSPSPLGRVFARYDVLETSYHFFSEKIDFHFCDDPGEGRSSHPELKDGGALQVTLSQLQLDFYPYHWAAAEAGSHRKHWVSYEEGPLSRWIEQGIDQFTKQLLHMDSPSHNKLTRSSPTPVAPMASPKTVTSTSLLHGSILHHLRQLMSTCLILRLGDFLVYRVTTAKSRQTPKEFIVAYHLVQEKKRWKLAGDRGRFPLPDSTPIVHMEFTQFYYPGDTEFPLPQPKCFVQLNPLQVNFDGLTILWLHTFIRGLEKTLTSRTPSTVAASDSTSQSSSVPVPQLEVRLEALMPRLIFELPGWERPRSLQLQVSRLVCSNYRSIDSGSRADLAACLEKIQGQDGSSVCGGGLCFASTFPARDDDLSPISETLLKHATQVQPTHTSVGWKRDLLWTKETAQVWFIHLDPFWADFFAASGQLSKTKPLPFIGTVPITIWIQPSPERISGLLSISSLISVQLDRAEYVFLLRVMENLKETTAFLDHQEKKFSAADSSQSMVIGAVIPQVDLSILFPPQAASALQGMDDADSPMADTESIYPDTSSMTDLAHVGRSMQGLKLRNSHSEYVVSQPTATTDVGSVNSLTEAVTIVKSQSDSMIEMSGSSDGPSGHEDSKLSGHAPATSQRFVTFADRKQPPQQSGFSSISRGLHNFMSSMDAALKSSSSHIPDDASDCYSIRSEGSSDSSDNFIVLQSEHSENHHDILGVFKPKGLLGPSSAIEVSVDPLSGVAVEDLDEVAVEVCEETPTTSDHSSAGGPPTMASFVSPRNREVAVVTMHINDLEFIQQSVGSTSSIRLQAGHLSCNECTAISHEEFQSKFASRSRGWRDVEVDAGCQPAGVTVLPLRVRMEQKMDFCPERVDLSGSLREAVASATEAWIEASLTHLSLSLQLSSVTGLTAFIEDELAAPVVPLFINLRDIECSLIEDRPPVRVGGPPPIPASPMVVRVKHLLVQRNHCGVISVGVNESNPNYSVSRGDSSNQDEEGTKREAALLSRIEELERENASLYQRLSNKTN</sequence>
<dbReference type="PANTHER" id="PTHR22774:SF11">
    <property type="entry name" value="CHOREIN N-TERMINAL DOMAIN-CONTAINING PROTEIN"/>
    <property type="match status" value="1"/>
</dbReference>
<evidence type="ECO:0000256" key="1">
    <source>
        <dbReference type="SAM" id="MobiDB-lite"/>
    </source>
</evidence>
<keyword evidence="3" id="KW-1185">Reference proteome</keyword>
<dbReference type="InterPro" id="IPR026728">
    <property type="entry name" value="BLTP3A/B"/>
</dbReference>
<gene>
    <name evidence="2" type="ORF">DGAL_LOCUS5748</name>
</gene>
<dbReference type="EMBL" id="CAKKLH010000104">
    <property type="protein sequence ID" value="CAH0103214.1"/>
    <property type="molecule type" value="Genomic_DNA"/>
</dbReference>
<accession>A0A8J2RP58</accession>
<evidence type="ECO:0000313" key="2">
    <source>
        <dbReference type="EMBL" id="CAH0103214.1"/>
    </source>
</evidence>
<dbReference type="Proteomes" id="UP000789390">
    <property type="component" value="Unassembled WGS sequence"/>
</dbReference>
<evidence type="ECO:0000313" key="3">
    <source>
        <dbReference type="Proteomes" id="UP000789390"/>
    </source>
</evidence>
<dbReference type="PANTHER" id="PTHR22774">
    <property type="entry name" value="CHOREIN N-TERMINAL DOMAIN-CONTAINING PROTEIN"/>
    <property type="match status" value="1"/>
</dbReference>
<dbReference type="Pfam" id="PF24917">
    <property type="entry name" value="BLTP3A_B"/>
    <property type="match status" value="2"/>
</dbReference>
<organism evidence="2 3">
    <name type="scientific">Daphnia galeata</name>
    <dbReference type="NCBI Taxonomy" id="27404"/>
    <lineage>
        <taxon>Eukaryota</taxon>
        <taxon>Metazoa</taxon>
        <taxon>Ecdysozoa</taxon>
        <taxon>Arthropoda</taxon>
        <taxon>Crustacea</taxon>
        <taxon>Branchiopoda</taxon>
        <taxon>Diplostraca</taxon>
        <taxon>Cladocera</taxon>
        <taxon>Anomopoda</taxon>
        <taxon>Daphniidae</taxon>
        <taxon>Daphnia</taxon>
    </lineage>
</organism>
<feature type="compositionally biased region" description="Polar residues" evidence="1">
    <location>
        <begin position="1269"/>
        <end position="1278"/>
    </location>
</feature>
<reference evidence="2" key="1">
    <citation type="submission" date="2021-11" db="EMBL/GenBank/DDBJ databases">
        <authorList>
            <person name="Schell T."/>
        </authorList>
    </citation>
    <scope>NUCLEOTIDE SEQUENCE</scope>
    <source>
        <strain evidence="2">M5</strain>
    </source>
</reference>
<evidence type="ECO:0008006" key="4">
    <source>
        <dbReference type="Google" id="ProtNLM"/>
    </source>
</evidence>
<proteinExistence type="predicted"/>
<feature type="region of interest" description="Disordered" evidence="1">
    <location>
        <begin position="283"/>
        <end position="309"/>
    </location>
</feature>
<feature type="region of interest" description="Disordered" evidence="1">
    <location>
        <begin position="895"/>
        <end position="920"/>
    </location>
</feature>
<comment type="caution">
    <text evidence="2">The sequence shown here is derived from an EMBL/GenBank/DDBJ whole genome shotgun (WGS) entry which is preliminary data.</text>
</comment>
<protein>
    <recommendedName>
        <fullName evidence="4">UHRF1-binding protein 1-like</fullName>
    </recommendedName>
</protein>